<dbReference type="GO" id="GO:0000156">
    <property type="term" value="F:phosphorelay response regulator activity"/>
    <property type="evidence" value="ECO:0007669"/>
    <property type="project" value="TreeGrafter"/>
</dbReference>
<dbReference type="SMART" id="SM00448">
    <property type="entry name" value="REC"/>
    <property type="match status" value="1"/>
</dbReference>
<dbReference type="CDD" id="cd00082">
    <property type="entry name" value="HisKA"/>
    <property type="match status" value="1"/>
</dbReference>
<feature type="transmembrane region" description="Helical" evidence="9">
    <location>
        <begin position="152"/>
        <end position="171"/>
    </location>
</feature>
<dbReference type="SMART" id="SM00388">
    <property type="entry name" value="HisKA"/>
    <property type="match status" value="1"/>
</dbReference>
<dbReference type="PROSITE" id="PS50109">
    <property type="entry name" value="HIS_KIN"/>
    <property type="match status" value="1"/>
</dbReference>
<evidence type="ECO:0000313" key="13">
    <source>
        <dbReference type="Proteomes" id="UP000078356"/>
    </source>
</evidence>
<dbReference type="EMBL" id="LWCR01000002">
    <property type="protein sequence ID" value="OAN31995.1"/>
    <property type="molecule type" value="Genomic_DNA"/>
</dbReference>
<feature type="domain" description="Response regulatory" evidence="11">
    <location>
        <begin position="429"/>
        <end position="539"/>
    </location>
</feature>
<dbReference type="CDD" id="cd00156">
    <property type="entry name" value="REC"/>
    <property type="match status" value="1"/>
</dbReference>
<dbReference type="Pfam" id="PF02518">
    <property type="entry name" value="HATPase_c"/>
    <property type="match status" value="1"/>
</dbReference>
<keyword evidence="4" id="KW-0547">Nucleotide-binding</keyword>
<dbReference type="GO" id="GO:0000155">
    <property type="term" value="F:phosphorelay sensor kinase activity"/>
    <property type="evidence" value="ECO:0007669"/>
    <property type="project" value="InterPro"/>
</dbReference>
<evidence type="ECO:0000256" key="6">
    <source>
        <dbReference type="ARBA" id="ARBA00022840"/>
    </source>
</evidence>
<feature type="transmembrane region" description="Helical" evidence="9">
    <location>
        <begin position="24"/>
        <end position="44"/>
    </location>
</feature>
<reference evidence="12 13" key="1">
    <citation type="submission" date="2016-04" db="EMBL/GenBank/DDBJ databases">
        <title>Draft Genome Sequences of Staphylococcus capitis Strain H36, S. capitis Strain H65, S. cohnii Strain H62, S. hominis Strain H69, Mycobacterium iranicum Strain H39, Plantibacter sp. Strain H53, Pseudomonas oryzihabitans Strain H72, and Microbacterium sp. Strain H83, isolated from residential settings.</title>
        <authorList>
            <person name="Lymperopoulou D."/>
            <person name="Adams R.I."/>
            <person name="Lindow S."/>
            <person name="Coil D.A."/>
            <person name="Jospin G."/>
            <person name="Eisen J.A."/>
        </authorList>
    </citation>
    <scope>NUCLEOTIDE SEQUENCE [LARGE SCALE GENOMIC DNA]</scope>
    <source>
        <strain evidence="12 13">H72</strain>
    </source>
</reference>
<dbReference type="Pfam" id="PF00512">
    <property type="entry name" value="HisKA"/>
    <property type="match status" value="1"/>
</dbReference>
<evidence type="ECO:0000259" key="10">
    <source>
        <dbReference type="PROSITE" id="PS50109"/>
    </source>
</evidence>
<sequence length="543" mass="59083">MSEATPALGVSVRDPELGQAKVRLAFILPASAYIIGAWACGLFGTAVLLANLLCYALFAVVAIGLFFEVRQWPGVKPWRRFLAMCLDFSAITFSSITSGEALMPLFGVLLWVTVGNGLRYGRGYLLLATGLSLTALSAIIAEMPFLQRYPTVALMMLVTALLVPGYVYFLLTRIQDSLRETQAANLAKARFLAQASHDLRQPIHSIGLFTACLRDGQLSADQGQLVDNIDRSLLGVEQLFRSLLNIYTLDQKQVSPRRTVVDLDTLVDDLIRQNAEAARWAGVEIRWRPCGLQVYSDPALLLTSLQNLLSNALKYAPGQPLLLAVRRRQGRLALVVYDQGPGIAAEHLPHLCEEFYRVRETRDRDIEGVGLGLSIVQRIATLLELQLIIRSRPGRGTAVSLQGLPLAAVPLEARPRPASGPQHLLAGWRVLLIEDDANVLLATATLLRSWGCEVATATSIPAGAVACDLVITDFDLDRSASGADCIAYLNRLQGRRIPAIVVTGHDIPQVQQALGDAEIPVLAKPVRPAELRALLLAFRVAAT</sequence>
<keyword evidence="8" id="KW-0597">Phosphoprotein</keyword>
<evidence type="ECO:0000256" key="2">
    <source>
        <dbReference type="ARBA" id="ARBA00012438"/>
    </source>
</evidence>
<dbReference type="InterPro" id="IPR036097">
    <property type="entry name" value="HisK_dim/P_sf"/>
</dbReference>
<keyword evidence="3" id="KW-0808">Transferase</keyword>
<feature type="domain" description="Histidine kinase" evidence="10">
    <location>
        <begin position="194"/>
        <end position="402"/>
    </location>
</feature>
<feature type="transmembrane region" description="Helical" evidence="9">
    <location>
        <begin position="81"/>
        <end position="112"/>
    </location>
</feature>
<evidence type="ECO:0000256" key="4">
    <source>
        <dbReference type="ARBA" id="ARBA00022741"/>
    </source>
</evidence>
<feature type="modified residue" description="4-aspartylphosphate" evidence="8">
    <location>
        <position position="473"/>
    </location>
</feature>
<protein>
    <recommendedName>
        <fullName evidence="2">histidine kinase</fullName>
        <ecNumber evidence="2">2.7.13.3</ecNumber>
    </recommendedName>
</protein>
<dbReference type="InterPro" id="IPR050351">
    <property type="entry name" value="BphY/WalK/GraS-like"/>
</dbReference>
<dbReference type="GO" id="GO:0030295">
    <property type="term" value="F:protein kinase activator activity"/>
    <property type="evidence" value="ECO:0007669"/>
    <property type="project" value="TreeGrafter"/>
</dbReference>
<keyword evidence="9" id="KW-0472">Membrane</keyword>
<dbReference type="GO" id="GO:0005524">
    <property type="term" value="F:ATP binding"/>
    <property type="evidence" value="ECO:0007669"/>
    <property type="project" value="UniProtKB-KW"/>
</dbReference>
<dbReference type="GO" id="GO:0007234">
    <property type="term" value="P:osmosensory signaling via phosphorelay pathway"/>
    <property type="evidence" value="ECO:0007669"/>
    <property type="project" value="TreeGrafter"/>
</dbReference>
<dbReference type="PROSITE" id="PS50110">
    <property type="entry name" value="RESPONSE_REGULATORY"/>
    <property type="match status" value="1"/>
</dbReference>
<dbReference type="OrthoDB" id="9764438at2"/>
<feature type="transmembrane region" description="Helical" evidence="9">
    <location>
        <begin position="124"/>
        <end position="145"/>
    </location>
</feature>
<name>A0A178LLH7_9PSED</name>
<comment type="catalytic activity">
    <reaction evidence="1">
        <text>ATP + protein L-histidine = ADP + protein N-phospho-L-histidine.</text>
        <dbReference type="EC" id="2.7.13.3"/>
    </reaction>
</comment>
<keyword evidence="6" id="KW-0067">ATP-binding</keyword>
<dbReference type="PANTHER" id="PTHR42878">
    <property type="entry name" value="TWO-COMPONENT HISTIDINE KINASE"/>
    <property type="match status" value="1"/>
</dbReference>
<dbReference type="PANTHER" id="PTHR42878:SF7">
    <property type="entry name" value="SENSOR HISTIDINE KINASE GLRK"/>
    <property type="match status" value="1"/>
</dbReference>
<dbReference type="InterPro" id="IPR005467">
    <property type="entry name" value="His_kinase_dom"/>
</dbReference>
<dbReference type="AlphaFoldDB" id="A0A178LLH7"/>
<dbReference type="Proteomes" id="UP000078356">
    <property type="component" value="Unassembled WGS sequence"/>
</dbReference>
<keyword evidence="7" id="KW-0902">Two-component regulatory system</keyword>
<accession>A0A178LLH7</accession>
<dbReference type="EC" id="2.7.13.3" evidence="2"/>
<comment type="caution">
    <text evidence="12">The sequence shown here is derived from an EMBL/GenBank/DDBJ whole genome shotgun (WGS) entry which is preliminary data.</text>
</comment>
<organism evidence="12 13">
    <name type="scientific">Pseudomonas oryzihabitans</name>
    <dbReference type="NCBI Taxonomy" id="47885"/>
    <lineage>
        <taxon>Bacteria</taxon>
        <taxon>Pseudomonadati</taxon>
        <taxon>Pseudomonadota</taxon>
        <taxon>Gammaproteobacteria</taxon>
        <taxon>Pseudomonadales</taxon>
        <taxon>Pseudomonadaceae</taxon>
        <taxon>Pseudomonas</taxon>
    </lineage>
</organism>
<dbReference type="RefSeq" id="WP_064306845.1">
    <property type="nucleotide sequence ID" value="NZ_LWCR01000002.1"/>
</dbReference>
<evidence type="ECO:0000256" key="5">
    <source>
        <dbReference type="ARBA" id="ARBA00022777"/>
    </source>
</evidence>
<dbReference type="Gene3D" id="1.10.287.130">
    <property type="match status" value="1"/>
</dbReference>
<keyword evidence="5 12" id="KW-0418">Kinase</keyword>
<evidence type="ECO:0000256" key="8">
    <source>
        <dbReference type="PROSITE-ProRule" id="PRU00169"/>
    </source>
</evidence>
<evidence type="ECO:0000259" key="11">
    <source>
        <dbReference type="PROSITE" id="PS50110"/>
    </source>
</evidence>
<keyword evidence="9" id="KW-0812">Transmembrane</keyword>
<gene>
    <name evidence="12" type="ORF">A4V15_11220</name>
</gene>
<proteinExistence type="predicted"/>
<dbReference type="Pfam" id="PF00072">
    <property type="entry name" value="Response_reg"/>
    <property type="match status" value="1"/>
</dbReference>
<dbReference type="CDD" id="cd00075">
    <property type="entry name" value="HATPase"/>
    <property type="match status" value="1"/>
</dbReference>
<dbReference type="SUPFAM" id="SSF55874">
    <property type="entry name" value="ATPase domain of HSP90 chaperone/DNA topoisomerase II/histidine kinase"/>
    <property type="match status" value="1"/>
</dbReference>
<dbReference type="InterPro" id="IPR001789">
    <property type="entry name" value="Sig_transdc_resp-reg_receiver"/>
</dbReference>
<dbReference type="SMART" id="SM00387">
    <property type="entry name" value="HATPase_c"/>
    <property type="match status" value="1"/>
</dbReference>
<dbReference type="InterPro" id="IPR011006">
    <property type="entry name" value="CheY-like_superfamily"/>
</dbReference>
<evidence type="ECO:0000256" key="1">
    <source>
        <dbReference type="ARBA" id="ARBA00000085"/>
    </source>
</evidence>
<evidence type="ECO:0000313" key="12">
    <source>
        <dbReference type="EMBL" id="OAN31995.1"/>
    </source>
</evidence>
<dbReference type="Gene3D" id="3.40.50.2300">
    <property type="match status" value="1"/>
</dbReference>
<dbReference type="InterPro" id="IPR003594">
    <property type="entry name" value="HATPase_dom"/>
</dbReference>
<dbReference type="SUPFAM" id="SSF52172">
    <property type="entry name" value="CheY-like"/>
    <property type="match status" value="1"/>
</dbReference>
<dbReference type="InterPro" id="IPR036890">
    <property type="entry name" value="HATPase_C_sf"/>
</dbReference>
<evidence type="ECO:0000256" key="7">
    <source>
        <dbReference type="ARBA" id="ARBA00023012"/>
    </source>
</evidence>
<dbReference type="SUPFAM" id="SSF47384">
    <property type="entry name" value="Homodimeric domain of signal transducing histidine kinase"/>
    <property type="match status" value="1"/>
</dbReference>
<dbReference type="InterPro" id="IPR003661">
    <property type="entry name" value="HisK_dim/P_dom"/>
</dbReference>
<evidence type="ECO:0000256" key="3">
    <source>
        <dbReference type="ARBA" id="ARBA00022679"/>
    </source>
</evidence>
<dbReference type="Gene3D" id="3.30.565.10">
    <property type="entry name" value="Histidine kinase-like ATPase, C-terminal domain"/>
    <property type="match status" value="1"/>
</dbReference>
<feature type="transmembrane region" description="Helical" evidence="9">
    <location>
        <begin position="50"/>
        <end position="69"/>
    </location>
</feature>
<evidence type="ECO:0000256" key="9">
    <source>
        <dbReference type="SAM" id="Phobius"/>
    </source>
</evidence>
<keyword evidence="9" id="KW-1133">Transmembrane helix</keyword>